<comment type="cofactor">
    <cofactor evidence="1">
        <name>heme</name>
        <dbReference type="ChEBI" id="CHEBI:30413"/>
    </cofactor>
</comment>
<dbReference type="Proteomes" id="UP001156905">
    <property type="component" value="Unassembled WGS sequence"/>
</dbReference>
<dbReference type="EMBL" id="BSOW01000027">
    <property type="protein sequence ID" value="GLR89632.1"/>
    <property type="molecule type" value="Genomic_DNA"/>
</dbReference>
<evidence type="ECO:0000256" key="1">
    <source>
        <dbReference type="ARBA" id="ARBA00001971"/>
    </source>
</evidence>
<keyword evidence="3" id="KW-0560">Oxidoreductase</keyword>
<keyword evidence="5" id="KW-1185">Reference proteome</keyword>
<evidence type="ECO:0008006" key="6">
    <source>
        <dbReference type="Google" id="ProtNLM"/>
    </source>
</evidence>
<evidence type="ECO:0000256" key="3">
    <source>
        <dbReference type="RuleBase" id="RU000461"/>
    </source>
</evidence>
<evidence type="ECO:0000313" key="5">
    <source>
        <dbReference type="Proteomes" id="UP001156905"/>
    </source>
</evidence>
<evidence type="ECO:0000313" key="4">
    <source>
        <dbReference type="EMBL" id="GLR89632.1"/>
    </source>
</evidence>
<comment type="caution">
    <text evidence="4">The sequence shown here is derived from an EMBL/GenBank/DDBJ whole genome shotgun (WGS) entry which is preliminary data.</text>
</comment>
<keyword evidence="3" id="KW-0503">Monooxygenase</keyword>
<reference evidence="5" key="1">
    <citation type="journal article" date="2019" name="Int. J. Syst. Evol. Microbiol.">
        <title>The Global Catalogue of Microorganisms (GCM) 10K type strain sequencing project: providing services to taxonomists for standard genome sequencing and annotation.</title>
        <authorList>
            <consortium name="The Broad Institute Genomics Platform"/>
            <consortium name="The Broad Institute Genome Sequencing Center for Infectious Disease"/>
            <person name="Wu L."/>
            <person name="Ma J."/>
        </authorList>
    </citation>
    <scope>NUCLEOTIDE SEQUENCE [LARGE SCALE GENOMIC DNA]</scope>
    <source>
        <strain evidence="5">NBRC 102520</strain>
    </source>
</reference>
<dbReference type="InterPro" id="IPR001128">
    <property type="entry name" value="Cyt_P450"/>
</dbReference>
<dbReference type="PANTHER" id="PTHR46696">
    <property type="entry name" value="P450, PUTATIVE (EUROFUNG)-RELATED"/>
    <property type="match status" value="1"/>
</dbReference>
<dbReference type="PROSITE" id="PS00086">
    <property type="entry name" value="CYTOCHROME_P450"/>
    <property type="match status" value="1"/>
</dbReference>
<keyword evidence="3" id="KW-0349">Heme</keyword>
<comment type="similarity">
    <text evidence="2 3">Belongs to the cytochrome P450 family.</text>
</comment>
<evidence type="ECO:0000256" key="2">
    <source>
        <dbReference type="ARBA" id="ARBA00010617"/>
    </source>
</evidence>
<keyword evidence="3" id="KW-0479">Metal-binding</keyword>
<dbReference type="InterPro" id="IPR002397">
    <property type="entry name" value="Cyt_P450_B"/>
</dbReference>
<dbReference type="SUPFAM" id="SSF48264">
    <property type="entry name" value="Cytochrome P450"/>
    <property type="match status" value="1"/>
</dbReference>
<dbReference type="Pfam" id="PF00067">
    <property type="entry name" value="p450"/>
    <property type="match status" value="1"/>
</dbReference>
<dbReference type="PRINTS" id="PR00359">
    <property type="entry name" value="BP450"/>
</dbReference>
<sequence>MDSREFLGNLILLIVGGNDTTRNSISGGLLFMNQNPSELRKLRDSPMLVSSAVSVIIRYQTPIARMRRDASADFIIGAKQIRKGDKVVMWYISGNRDDEFIENTNSFVIDRKNVRQHLSFGFGVHRCVGRHLAELQPKILWEEMLNGRLNVKLVGEPCGSHQTVCAVIP</sequence>
<accession>A0ABQ6B5F0</accession>
<proteinExistence type="inferred from homology"/>
<gene>
    <name evidence="4" type="ORF">GCM10007857_63460</name>
</gene>
<name>A0ABQ6B5F0_9BRAD</name>
<dbReference type="InterPro" id="IPR017972">
    <property type="entry name" value="Cyt_P450_CS"/>
</dbReference>
<dbReference type="Gene3D" id="1.10.630.10">
    <property type="entry name" value="Cytochrome P450"/>
    <property type="match status" value="1"/>
</dbReference>
<keyword evidence="3" id="KW-0408">Iron</keyword>
<organism evidence="4 5">
    <name type="scientific">Bradyrhizobium iriomotense</name>
    <dbReference type="NCBI Taxonomy" id="441950"/>
    <lineage>
        <taxon>Bacteria</taxon>
        <taxon>Pseudomonadati</taxon>
        <taxon>Pseudomonadota</taxon>
        <taxon>Alphaproteobacteria</taxon>
        <taxon>Hyphomicrobiales</taxon>
        <taxon>Nitrobacteraceae</taxon>
        <taxon>Bradyrhizobium</taxon>
    </lineage>
</organism>
<dbReference type="PANTHER" id="PTHR46696:SF1">
    <property type="entry name" value="CYTOCHROME P450 YJIB-RELATED"/>
    <property type="match status" value="1"/>
</dbReference>
<protein>
    <recommendedName>
        <fullName evidence="6">Cytochrome P450</fullName>
    </recommendedName>
</protein>
<dbReference type="InterPro" id="IPR036396">
    <property type="entry name" value="Cyt_P450_sf"/>
</dbReference>